<evidence type="ECO:0000256" key="4">
    <source>
        <dbReference type="RuleBase" id="RU367091"/>
    </source>
</evidence>
<dbReference type="AlphaFoldDB" id="A0AAD9MJ36"/>
<dbReference type="PROSITE" id="PS50005">
    <property type="entry name" value="TPR"/>
    <property type="match status" value="1"/>
</dbReference>
<evidence type="ECO:0000259" key="5">
    <source>
        <dbReference type="Pfam" id="PF22890"/>
    </source>
</evidence>
<evidence type="ECO:0000313" key="6">
    <source>
        <dbReference type="EMBL" id="KAK2073696.1"/>
    </source>
</evidence>
<sequence length="322" mass="35262">MAPSLLRHPGHLSPASALQLSQKATEVLRKSAGAVSSSPLGALLSGSETPELWIHHENLLLACLRTGDEPTARQCLERLVARFGADNERVMALGGLVKEAAAPDDSALEAVMRDYDEILAENNTNIPVAKRRIGLLRSMGRTPEAIRSLLQLLDFSPTDGEAWSELADAYMSQGLYAQAMYAMEEVLVLAPNAWNIHAKLGEMLFTAATAAGAKDEMVSRYLSESLRRFARSIELCDHYLRGYCGLKVVTARLLREPNSAMLKPVAAGDFCPPDRASVEKLAELATEKLAEIVRRYNAQERSWRGYDASEIAAARELLAQKE</sequence>
<gene>
    <name evidence="6" type="ORF">P8C59_007954</name>
</gene>
<dbReference type="Proteomes" id="UP001217918">
    <property type="component" value="Unassembled WGS sequence"/>
</dbReference>
<dbReference type="InterPro" id="IPR011990">
    <property type="entry name" value="TPR-like_helical_dom_sf"/>
</dbReference>
<dbReference type="Pfam" id="PF22890">
    <property type="entry name" value="TPR_EMC2"/>
    <property type="match status" value="1"/>
</dbReference>
<keyword evidence="2 3" id="KW-0802">TPR repeat</keyword>
<dbReference type="InterPro" id="IPR055217">
    <property type="entry name" value="TPR_EMC2"/>
</dbReference>
<accession>A0AAD9MJ36</accession>
<feature type="domain" description="EMC2 TPR-like" evidence="5">
    <location>
        <begin position="112"/>
        <end position="197"/>
    </location>
</feature>
<protein>
    <recommendedName>
        <fullName evidence="4">ER membrane protein complex subunit 2</fullName>
    </recommendedName>
</protein>
<keyword evidence="4" id="KW-0472">Membrane</keyword>
<evidence type="ECO:0000313" key="7">
    <source>
        <dbReference type="Proteomes" id="UP001217918"/>
    </source>
</evidence>
<evidence type="ECO:0000256" key="3">
    <source>
        <dbReference type="PROSITE-ProRule" id="PRU00339"/>
    </source>
</evidence>
<dbReference type="PANTHER" id="PTHR12760">
    <property type="entry name" value="TETRATRICOPEPTIDE REPEAT PROTEIN"/>
    <property type="match status" value="1"/>
</dbReference>
<reference evidence="6" key="1">
    <citation type="journal article" date="2023" name="Mol. Plant Microbe Interact.">
        <title>Elucidating the Obligate Nature and Biological Capacity of an Invasive Fungal Corn Pathogen.</title>
        <authorList>
            <person name="MacCready J.S."/>
            <person name="Roggenkamp E.M."/>
            <person name="Gdanetz K."/>
            <person name="Chilvers M.I."/>
        </authorList>
    </citation>
    <scope>NUCLEOTIDE SEQUENCE</scope>
    <source>
        <strain evidence="6">PM02</strain>
    </source>
</reference>
<dbReference type="FunFam" id="1.25.40.10:FF:001208">
    <property type="entry name" value="Tetratricopeptide repeat domain-containing protein"/>
    <property type="match status" value="1"/>
</dbReference>
<dbReference type="EMBL" id="JAQQPM010000007">
    <property type="protein sequence ID" value="KAK2073696.1"/>
    <property type="molecule type" value="Genomic_DNA"/>
</dbReference>
<organism evidence="6 7">
    <name type="scientific">Phyllachora maydis</name>
    <dbReference type="NCBI Taxonomy" id="1825666"/>
    <lineage>
        <taxon>Eukaryota</taxon>
        <taxon>Fungi</taxon>
        <taxon>Dikarya</taxon>
        <taxon>Ascomycota</taxon>
        <taxon>Pezizomycotina</taxon>
        <taxon>Sordariomycetes</taxon>
        <taxon>Sordariomycetidae</taxon>
        <taxon>Phyllachorales</taxon>
        <taxon>Phyllachoraceae</taxon>
        <taxon>Phyllachora</taxon>
    </lineage>
</organism>
<dbReference type="GO" id="GO:0072546">
    <property type="term" value="C:EMC complex"/>
    <property type="evidence" value="ECO:0007669"/>
    <property type="project" value="UniProtKB-UniRule"/>
</dbReference>
<keyword evidence="7" id="KW-1185">Reference proteome</keyword>
<name>A0AAD9MJ36_9PEZI</name>
<dbReference type="InterPro" id="IPR039856">
    <property type="entry name" value="EMC2-like"/>
</dbReference>
<comment type="function">
    <text evidence="4">Part of the endoplasmic reticulum membrane protein complex (EMC) that enables the energy-independent insertion into endoplasmic reticulum membranes of newly synthesized membrane proteins.</text>
</comment>
<evidence type="ECO:0000256" key="2">
    <source>
        <dbReference type="ARBA" id="ARBA00022803"/>
    </source>
</evidence>
<evidence type="ECO:0000256" key="1">
    <source>
        <dbReference type="ARBA" id="ARBA00022737"/>
    </source>
</evidence>
<feature type="repeat" description="TPR" evidence="3">
    <location>
        <begin position="160"/>
        <end position="193"/>
    </location>
</feature>
<dbReference type="Gene3D" id="1.25.40.10">
    <property type="entry name" value="Tetratricopeptide repeat domain"/>
    <property type="match status" value="1"/>
</dbReference>
<comment type="subcellular location">
    <subcellularLocation>
        <location evidence="4">Endoplasmic reticulum membrane</location>
        <topology evidence="4">Peripheral membrane protein</topology>
        <orientation evidence="4">Cytoplasmic side</orientation>
    </subcellularLocation>
</comment>
<comment type="caution">
    <text evidence="6">The sequence shown here is derived from an EMBL/GenBank/DDBJ whole genome shotgun (WGS) entry which is preliminary data.</text>
</comment>
<dbReference type="InterPro" id="IPR019734">
    <property type="entry name" value="TPR_rpt"/>
</dbReference>
<keyword evidence="1" id="KW-0677">Repeat</keyword>
<comment type="subunit">
    <text evidence="4">Component of the ER membrane protein complex (EMC).</text>
</comment>
<proteinExistence type="inferred from homology"/>
<keyword evidence="4" id="KW-0256">Endoplasmic reticulum</keyword>
<dbReference type="SUPFAM" id="SSF48452">
    <property type="entry name" value="TPR-like"/>
    <property type="match status" value="1"/>
</dbReference>
<comment type="similarity">
    <text evidence="4">Belongs to the EMC2 family.</text>
</comment>